<dbReference type="InterPro" id="IPR006726">
    <property type="entry name" value="PHBA_efflux_AaeB/fusaric-R"/>
</dbReference>
<dbReference type="GO" id="GO:0022857">
    <property type="term" value="F:transmembrane transporter activity"/>
    <property type="evidence" value="ECO:0007669"/>
    <property type="project" value="InterPro"/>
</dbReference>
<sequence>MTASVGEERSGSGFTNVLVAARPPLFFGLRLATAVCLALFAAFYLQLDTPYWAGTSAAIVCQPIVGSSLLKGVFRLVGTLVGAVAAVVLTAIFPQDRFGFLFGMLVWAAACSFVSTLLKNFASYGALLAGYTLIIIANYSIPNPDQIFFIAINRASEISLGIVSGTLVIALTDLGDSPQRLRMLLSQLIEEIAQHFEGILADPWNATAPETRRILVKRISALVPVVDQAAGESAEIMQRRAILRVALDGLYTAVSGARVVETHLRSLSQAEAHRVVAAISDMLPPEWSRGLARDRDAEALLVRKFMAVKTDDASLRLAADASAEVASGLESAANGLALLSDPAHARDVFRIPSIVVADYLPALINAVRVFIGVGVVVIYWIISQWPDGLFAVTFAAVSIMLFAPILDGSAKAALGLIIGTLVMAVIGGVLKFTALINHETFLALSLILSIVLIPCGALSTLPSFAPYAIAATVNFIPLVAPTNVMVFDPQVYLNTASSLLAGCATGAVTLVLIPQPSPKVRAQRLVDLSIRDLRRLAAGRRRWTFMQWQGRMYSRLAALPPDCEPVQRSRLAAALTVGVQVIRLRHLAVDRRIGAEISDILDALAAGDLPRLQHTLAELDKEIASIPDEQPGMRGRMRARAMLLAISEAVDRQGDYFGSQPS</sequence>
<dbReference type="RefSeq" id="WP_092864257.1">
    <property type="nucleotide sequence ID" value="NZ_FPCH01000001.1"/>
</dbReference>
<dbReference type="Pfam" id="PF04632">
    <property type="entry name" value="FUSC"/>
    <property type="match status" value="1"/>
</dbReference>
<name>A0A1I7MXS8_9HYPH</name>
<keyword evidence="2" id="KW-0813">Transport</keyword>
<keyword evidence="4 7" id="KW-0812">Transmembrane</keyword>
<feature type="transmembrane region" description="Helical" evidence="7">
    <location>
        <begin position="492"/>
        <end position="513"/>
    </location>
</feature>
<feature type="transmembrane region" description="Helical" evidence="7">
    <location>
        <begin position="99"/>
        <end position="117"/>
    </location>
</feature>
<keyword evidence="6 7" id="KW-0472">Membrane</keyword>
<feature type="transmembrane region" description="Helical" evidence="7">
    <location>
        <begin position="76"/>
        <end position="93"/>
    </location>
</feature>
<feature type="transmembrane region" description="Helical" evidence="7">
    <location>
        <begin position="25"/>
        <end position="45"/>
    </location>
</feature>
<reference evidence="9" key="1">
    <citation type="submission" date="2016-10" db="EMBL/GenBank/DDBJ databases">
        <authorList>
            <person name="Varghese N."/>
            <person name="Submissions S."/>
        </authorList>
    </citation>
    <scope>NUCLEOTIDE SEQUENCE [LARGE SCALE GENOMIC DNA]</scope>
    <source>
        <strain evidence="9">DSM 1565</strain>
    </source>
</reference>
<evidence type="ECO:0000256" key="2">
    <source>
        <dbReference type="ARBA" id="ARBA00022448"/>
    </source>
</evidence>
<dbReference type="OrthoDB" id="8005649at2"/>
<keyword evidence="9" id="KW-1185">Reference proteome</keyword>
<feature type="transmembrane region" description="Helical" evidence="7">
    <location>
        <begin position="124"/>
        <end position="141"/>
    </location>
</feature>
<evidence type="ECO:0000256" key="6">
    <source>
        <dbReference type="ARBA" id="ARBA00023136"/>
    </source>
</evidence>
<dbReference type="PANTHER" id="PTHR30509:SF9">
    <property type="entry name" value="MULTIDRUG RESISTANCE PROTEIN MDTO"/>
    <property type="match status" value="1"/>
</dbReference>
<feature type="transmembrane region" description="Helical" evidence="7">
    <location>
        <begin position="359"/>
        <end position="382"/>
    </location>
</feature>
<dbReference type="AlphaFoldDB" id="A0A1I7MXS8"/>
<evidence type="ECO:0000256" key="7">
    <source>
        <dbReference type="SAM" id="Phobius"/>
    </source>
</evidence>
<feature type="transmembrane region" description="Helical" evidence="7">
    <location>
        <begin position="413"/>
        <end position="434"/>
    </location>
</feature>
<protein>
    <submittedName>
        <fullName evidence="8">Uncharacterized membrane protein YccC</fullName>
    </submittedName>
</protein>
<dbReference type="GO" id="GO:0005886">
    <property type="term" value="C:plasma membrane"/>
    <property type="evidence" value="ECO:0007669"/>
    <property type="project" value="UniProtKB-SubCell"/>
</dbReference>
<feature type="transmembrane region" description="Helical" evidence="7">
    <location>
        <begin position="467"/>
        <end position="486"/>
    </location>
</feature>
<dbReference type="EMBL" id="FPCH01000001">
    <property type="protein sequence ID" value="SFV27239.1"/>
    <property type="molecule type" value="Genomic_DNA"/>
</dbReference>
<dbReference type="STRING" id="51670.SAMN04488557_0711"/>
<feature type="transmembrane region" description="Helical" evidence="7">
    <location>
        <begin position="51"/>
        <end position="69"/>
    </location>
</feature>
<evidence type="ECO:0000256" key="1">
    <source>
        <dbReference type="ARBA" id="ARBA00004651"/>
    </source>
</evidence>
<comment type="subcellular location">
    <subcellularLocation>
        <location evidence="1">Cell membrane</location>
        <topology evidence="1">Multi-pass membrane protein</topology>
    </subcellularLocation>
</comment>
<evidence type="ECO:0000313" key="8">
    <source>
        <dbReference type="EMBL" id="SFV27239.1"/>
    </source>
</evidence>
<gene>
    <name evidence="8" type="ORF">SAMN04488557_0711</name>
</gene>
<proteinExistence type="predicted"/>
<evidence type="ECO:0000313" key="9">
    <source>
        <dbReference type="Proteomes" id="UP000199423"/>
    </source>
</evidence>
<dbReference type="Proteomes" id="UP000199423">
    <property type="component" value="Unassembled WGS sequence"/>
</dbReference>
<evidence type="ECO:0000256" key="4">
    <source>
        <dbReference type="ARBA" id="ARBA00022692"/>
    </source>
</evidence>
<accession>A0A1I7MXS8</accession>
<organism evidence="8 9">
    <name type="scientific">Hyphomicrobium facile</name>
    <dbReference type="NCBI Taxonomy" id="51670"/>
    <lineage>
        <taxon>Bacteria</taxon>
        <taxon>Pseudomonadati</taxon>
        <taxon>Pseudomonadota</taxon>
        <taxon>Alphaproteobacteria</taxon>
        <taxon>Hyphomicrobiales</taxon>
        <taxon>Hyphomicrobiaceae</taxon>
        <taxon>Hyphomicrobium</taxon>
    </lineage>
</organism>
<feature type="transmembrane region" description="Helical" evidence="7">
    <location>
        <begin position="388"/>
        <end position="406"/>
    </location>
</feature>
<feature type="transmembrane region" description="Helical" evidence="7">
    <location>
        <begin position="440"/>
        <end position="460"/>
    </location>
</feature>
<dbReference type="PANTHER" id="PTHR30509">
    <property type="entry name" value="P-HYDROXYBENZOIC ACID EFFLUX PUMP SUBUNIT-RELATED"/>
    <property type="match status" value="1"/>
</dbReference>
<keyword evidence="5 7" id="KW-1133">Transmembrane helix</keyword>
<evidence type="ECO:0000256" key="5">
    <source>
        <dbReference type="ARBA" id="ARBA00022989"/>
    </source>
</evidence>
<keyword evidence="3" id="KW-1003">Cell membrane</keyword>
<evidence type="ECO:0000256" key="3">
    <source>
        <dbReference type="ARBA" id="ARBA00022475"/>
    </source>
</evidence>